<proteinExistence type="predicted"/>
<dbReference type="PROSITE" id="PS51257">
    <property type="entry name" value="PROKAR_LIPOPROTEIN"/>
    <property type="match status" value="1"/>
</dbReference>
<gene>
    <name evidence="1" type="ORF">AAFH49_18200</name>
</gene>
<keyword evidence="2" id="KW-1185">Reference proteome</keyword>
<protein>
    <recommendedName>
        <fullName evidence="3">DUF5689 domain-containing protein</fullName>
    </recommendedName>
</protein>
<accession>A0ABU9M1H4</accession>
<dbReference type="RefSeq" id="WP_342300419.1">
    <property type="nucleotide sequence ID" value="NZ_JBCEVZ010000059.1"/>
</dbReference>
<evidence type="ECO:0000313" key="2">
    <source>
        <dbReference type="Proteomes" id="UP001479606"/>
    </source>
</evidence>
<reference evidence="1 2" key="1">
    <citation type="journal article" date="2018" name="Arch. Microbiol.">
        <title>Hymenobacter segetis sp. nov., isolated from soil.</title>
        <authorList>
            <person name="Ten L.N."/>
            <person name="Lim S.J."/>
            <person name="Kim B.O."/>
            <person name="Kang I.K."/>
            <person name="Jung H.Y."/>
        </authorList>
    </citation>
    <scope>NUCLEOTIDE SEQUENCE [LARGE SCALE GENOMIC DNA]</scope>
    <source>
        <strain evidence="1 2">S7-3-11</strain>
    </source>
</reference>
<dbReference type="EMBL" id="JBCEVZ010000059">
    <property type="protein sequence ID" value="MEL5996154.1"/>
    <property type="molecule type" value="Genomic_DNA"/>
</dbReference>
<sequence>MKHFAWVCLGVALLAACRKDDVVICDPVATPATFADLRAAAPAVQTFTFALGQAQSLRTAGGATVSFPANAFVLPDGSVAAGSATLRVRELHSVGDMVLAGLHTNVAFQNTGLLVSAGEFNVQAWLGSTRLQWKRAVGAAAIQPTLATPVPTSGLDTTRMLLWKLPFAANGAVPVVADSASGWQPGRLQNQGQGQGQSSWLPLPATSGLYTAVLPLDSISWINFDQYWRPASNAAWTWGQVRVPAGASETRVYLRPAGYTSLCRTFATADPTLWQNHFPDGTDVQAIVVQIRDGQFYFGTQRYTWRLGQAMAPTLEALSAAEVVRRIRLL</sequence>
<name>A0ABU9M1H4_9BACT</name>
<organism evidence="1 2">
    <name type="scientific">Hymenobacter segetis</name>
    <dbReference type="NCBI Taxonomy" id="2025509"/>
    <lineage>
        <taxon>Bacteria</taxon>
        <taxon>Pseudomonadati</taxon>
        <taxon>Bacteroidota</taxon>
        <taxon>Cytophagia</taxon>
        <taxon>Cytophagales</taxon>
        <taxon>Hymenobacteraceae</taxon>
        <taxon>Hymenobacter</taxon>
    </lineage>
</organism>
<dbReference type="Proteomes" id="UP001479606">
    <property type="component" value="Unassembled WGS sequence"/>
</dbReference>
<evidence type="ECO:0008006" key="3">
    <source>
        <dbReference type="Google" id="ProtNLM"/>
    </source>
</evidence>
<evidence type="ECO:0000313" key="1">
    <source>
        <dbReference type="EMBL" id="MEL5996154.1"/>
    </source>
</evidence>
<comment type="caution">
    <text evidence="1">The sequence shown here is derived from an EMBL/GenBank/DDBJ whole genome shotgun (WGS) entry which is preliminary data.</text>
</comment>